<dbReference type="Pfam" id="PF20434">
    <property type="entry name" value="BD-FAE"/>
    <property type="match status" value="1"/>
</dbReference>
<keyword evidence="4" id="KW-1185">Reference proteome</keyword>
<dbReference type="AlphaFoldDB" id="K6Y7M1"/>
<dbReference type="GO" id="GO:0016787">
    <property type="term" value="F:hydrolase activity"/>
    <property type="evidence" value="ECO:0007669"/>
    <property type="project" value="UniProtKB-KW"/>
</dbReference>
<dbReference type="EMBL" id="BAEN01000035">
    <property type="protein sequence ID" value="GAC14212.1"/>
    <property type="molecule type" value="Genomic_DNA"/>
</dbReference>
<evidence type="ECO:0000259" key="2">
    <source>
        <dbReference type="Pfam" id="PF20434"/>
    </source>
</evidence>
<evidence type="ECO:0000256" key="1">
    <source>
        <dbReference type="ARBA" id="ARBA00022801"/>
    </source>
</evidence>
<protein>
    <recommendedName>
        <fullName evidence="2">BD-FAE-like domain-containing protein</fullName>
    </recommendedName>
</protein>
<name>K6Y7M1_9ALTE</name>
<dbReference type="ESTHER" id="9alte-k6y7m1">
    <property type="family name" value="Est9X"/>
</dbReference>
<dbReference type="eggNOG" id="COG1506">
    <property type="taxonomic scope" value="Bacteria"/>
</dbReference>
<reference evidence="3 4" key="1">
    <citation type="journal article" date="2017" name="Antonie Van Leeuwenhoek">
        <title>Rhizobium rhizosphaerae sp. nov., a novel species isolated from rice rhizosphere.</title>
        <authorList>
            <person name="Zhao J.J."/>
            <person name="Zhang J."/>
            <person name="Zhang R.J."/>
            <person name="Zhang C.W."/>
            <person name="Yin H.Q."/>
            <person name="Zhang X.X."/>
        </authorList>
    </citation>
    <scope>NUCLEOTIDE SEQUENCE [LARGE SCALE GENOMIC DNA]</scope>
    <source>
        <strain evidence="3 4">E3</strain>
    </source>
</reference>
<dbReference type="SUPFAM" id="SSF53474">
    <property type="entry name" value="alpha/beta-Hydrolases"/>
    <property type="match status" value="1"/>
</dbReference>
<comment type="caution">
    <text evidence="3">The sequence shown here is derived from an EMBL/GenBank/DDBJ whole genome shotgun (WGS) entry which is preliminary data.</text>
</comment>
<dbReference type="InterPro" id="IPR029058">
    <property type="entry name" value="AB_hydrolase_fold"/>
</dbReference>
<evidence type="ECO:0000313" key="4">
    <source>
        <dbReference type="Proteomes" id="UP000006334"/>
    </source>
</evidence>
<feature type="domain" description="BD-FAE-like" evidence="2">
    <location>
        <begin position="58"/>
        <end position="241"/>
    </location>
</feature>
<dbReference type="STRING" id="1127673.GLIP_1578"/>
<dbReference type="Gene3D" id="3.40.50.1820">
    <property type="entry name" value="alpha/beta hydrolase"/>
    <property type="match status" value="1"/>
</dbReference>
<evidence type="ECO:0000313" key="3">
    <source>
        <dbReference type="EMBL" id="GAC14212.1"/>
    </source>
</evidence>
<organism evidence="3 4">
    <name type="scientific">Aliiglaciecola lipolytica E3</name>
    <dbReference type="NCBI Taxonomy" id="1127673"/>
    <lineage>
        <taxon>Bacteria</taxon>
        <taxon>Pseudomonadati</taxon>
        <taxon>Pseudomonadota</taxon>
        <taxon>Gammaproteobacteria</taxon>
        <taxon>Alteromonadales</taxon>
        <taxon>Alteromonadaceae</taxon>
        <taxon>Aliiglaciecola</taxon>
    </lineage>
</organism>
<keyword evidence="1" id="KW-0378">Hydrolase</keyword>
<dbReference type="Proteomes" id="UP000006334">
    <property type="component" value="Unassembled WGS sequence"/>
</dbReference>
<dbReference type="InterPro" id="IPR049492">
    <property type="entry name" value="BD-FAE-like_dom"/>
</dbReference>
<sequence>MVVSLVATMFLAKVDAAETEFENVAYRQVLEAEFNVADKTLSYGTDKLQFGKLWLPAKQNTKENFPLVIFIHGGCWLNAFSIEHSYPLTSALAKNGAMVWSLEYRRTGDNGGGWPGTLEDIVLGIEYILKQQPQYGFDSKRIIIAGHSAGGHLALLAQQALDSQQQSNHQIQVIGLAAITDIIDYAEGSNSCQQAVVEFMGGSAVDEASAFADANPKDVNSAILLHGDKDQIVPLSQSTKTNAEVVVIQGAGHFDFLHPKTKAFSILNKYVQTRK</sequence>
<gene>
    <name evidence="3" type="ORF">GLIP_1578</name>
</gene>
<dbReference type="InterPro" id="IPR050300">
    <property type="entry name" value="GDXG_lipolytic_enzyme"/>
</dbReference>
<accession>K6Y7M1</accession>
<proteinExistence type="predicted"/>
<dbReference type="PANTHER" id="PTHR48081:SF33">
    <property type="entry name" value="KYNURENINE FORMAMIDASE"/>
    <property type="match status" value="1"/>
</dbReference>
<dbReference type="PANTHER" id="PTHR48081">
    <property type="entry name" value="AB HYDROLASE SUPERFAMILY PROTEIN C4A8.06C"/>
    <property type="match status" value="1"/>
</dbReference>
<dbReference type="SMR" id="K6Y7M1"/>